<dbReference type="Pfam" id="PF14329">
    <property type="entry name" value="DUF4386"/>
    <property type="match status" value="1"/>
</dbReference>
<feature type="transmembrane region" description="Helical" evidence="1">
    <location>
        <begin position="178"/>
        <end position="199"/>
    </location>
</feature>
<dbReference type="RefSeq" id="WP_207949255.1">
    <property type="nucleotide sequence ID" value="NZ_BAAANZ010000009.1"/>
</dbReference>
<dbReference type="AlphaFoldDB" id="A0A840XMP5"/>
<keyword evidence="1" id="KW-0472">Membrane</keyword>
<evidence type="ECO:0000313" key="2">
    <source>
        <dbReference type="EMBL" id="MBB5617179.1"/>
    </source>
</evidence>
<dbReference type="InterPro" id="IPR025495">
    <property type="entry name" value="DUF4386"/>
</dbReference>
<gene>
    <name evidence="2" type="ORF">BJ959_000675</name>
</gene>
<organism evidence="2 3">
    <name type="scientific">Microcella frigidaquae</name>
    <dbReference type="NCBI Taxonomy" id="424758"/>
    <lineage>
        <taxon>Bacteria</taxon>
        <taxon>Bacillati</taxon>
        <taxon>Actinomycetota</taxon>
        <taxon>Actinomycetes</taxon>
        <taxon>Micrococcales</taxon>
        <taxon>Microbacteriaceae</taxon>
        <taxon>Microcella</taxon>
    </lineage>
</organism>
<feature type="transmembrane region" description="Helical" evidence="1">
    <location>
        <begin position="40"/>
        <end position="64"/>
    </location>
</feature>
<evidence type="ECO:0000256" key="1">
    <source>
        <dbReference type="SAM" id="Phobius"/>
    </source>
</evidence>
<feature type="transmembrane region" description="Helical" evidence="1">
    <location>
        <begin position="84"/>
        <end position="103"/>
    </location>
</feature>
<comment type="caution">
    <text evidence="2">The sequence shown here is derived from an EMBL/GenBank/DDBJ whole genome shotgun (WGS) entry which is preliminary data.</text>
</comment>
<keyword evidence="1" id="KW-1133">Transmembrane helix</keyword>
<feature type="transmembrane region" description="Helical" evidence="1">
    <location>
        <begin position="118"/>
        <end position="140"/>
    </location>
</feature>
<keyword evidence="1" id="KW-0812">Transmembrane</keyword>
<feature type="transmembrane region" description="Helical" evidence="1">
    <location>
        <begin position="152"/>
        <end position="172"/>
    </location>
</feature>
<protein>
    <recommendedName>
        <fullName evidence="4">DUF4386 domain-containing protein</fullName>
    </recommendedName>
</protein>
<accession>A0A840XMP5</accession>
<evidence type="ECO:0000313" key="3">
    <source>
        <dbReference type="Proteomes" id="UP000552883"/>
    </source>
</evidence>
<sequence>MSTDRRLALWAGIAYLVTFVTSIPALALKTPLLESGAEPGLAAWGLVLEITLAFSCVATAVLLLPIARRVSQTLAVGFVASRTVEAGMILSGVLPVMALIALGRDNAMSPALVELHDAAFLLGPAFMSAVNALLLGTVMLRGRLVPRIIPTIGLIGGPLLLLSSYGVVLGLWEQTGTVGAVAALPIAVWEFSLGVWLIVKGVRLPAAPLEGARGGGASAPAVVGR</sequence>
<reference evidence="2 3" key="1">
    <citation type="submission" date="2020-08" db="EMBL/GenBank/DDBJ databases">
        <title>Sequencing the genomes of 1000 actinobacteria strains.</title>
        <authorList>
            <person name="Klenk H.-P."/>
        </authorList>
    </citation>
    <scope>NUCLEOTIDE SEQUENCE [LARGE SCALE GENOMIC DNA]</scope>
    <source>
        <strain evidence="2 3">DSM 23889</strain>
    </source>
</reference>
<name>A0A840XMP5_9MICO</name>
<evidence type="ECO:0008006" key="4">
    <source>
        <dbReference type="Google" id="ProtNLM"/>
    </source>
</evidence>
<feature type="transmembrane region" description="Helical" evidence="1">
    <location>
        <begin position="7"/>
        <end position="28"/>
    </location>
</feature>
<dbReference type="Proteomes" id="UP000552883">
    <property type="component" value="Unassembled WGS sequence"/>
</dbReference>
<proteinExistence type="predicted"/>
<dbReference type="EMBL" id="JACHBS010000001">
    <property type="protein sequence ID" value="MBB5617179.1"/>
    <property type="molecule type" value="Genomic_DNA"/>
</dbReference>
<keyword evidence="3" id="KW-1185">Reference proteome</keyword>